<proteinExistence type="inferred from homology"/>
<dbReference type="PANTHER" id="PTHR11132">
    <property type="entry name" value="SOLUTE CARRIER FAMILY 35"/>
    <property type="match status" value="1"/>
</dbReference>
<comment type="caution">
    <text evidence="11">The sequence shown here is derived from an EMBL/GenBank/DDBJ whole genome shotgun (WGS) entry which is preliminary data.</text>
</comment>
<dbReference type="AlphaFoldDB" id="A0AAJ0LVB1"/>
<evidence type="ECO:0000256" key="6">
    <source>
        <dbReference type="ARBA" id="ARBA00022989"/>
    </source>
</evidence>
<evidence type="ECO:0000256" key="5">
    <source>
        <dbReference type="ARBA" id="ARBA00022692"/>
    </source>
</evidence>
<evidence type="ECO:0000256" key="1">
    <source>
        <dbReference type="ARBA" id="ARBA00003420"/>
    </source>
</evidence>
<feature type="transmembrane region" description="Helical" evidence="9">
    <location>
        <begin position="129"/>
        <end position="152"/>
    </location>
</feature>
<feature type="domain" description="Sugar phosphate transporter" evidence="10">
    <location>
        <begin position="68"/>
        <end position="352"/>
    </location>
</feature>
<organism evidence="11 12">
    <name type="scientific">Extremus antarcticus</name>
    <dbReference type="NCBI Taxonomy" id="702011"/>
    <lineage>
        <taxon>Eukaryota</taxon>
        <taxon>Fungi</taxon>
        <taxon>Dikarya</taxon>
        <taxon>Ascomycota</taxon>
        <taxon>Pezizomycotina</taxon>
        <taxon>Dothideomycetes</taxon>
        <taxon>Dothideomycetidae</taxon>
        <taxon>Mycosphaerellales</taxon>
        <taxon>Extremaceae</taxon>
        <taxon>Extremus</taxon>
    </lineage>
</organism>
<reference evidence="11" key="1">
    <citation type="submission" date="2023-04" db="EMBL/GenBank/DDBJ databases">
        <title>Black Yeasts Isolated from many extreme environments.</title>
        <authorList>
            <person name="Coleine C."/>
            <person name="Stajich J.E."/>
            <person name="Selbmann L."/>
        </authorList>
    </citation>
    <scope>NUCLEOTIDE SEQUENCE</scope>
    <source>
        <strain evidence="11">CCFEE 5312</strain>
    </source>
</reference>
<protein>
    <recommendedName>
        <fullName evidence="10">Sugar phosphate transporter domain-containing protein</fullName>
    </recommendedName>
</protein>
<dbReference type="GO" id="GO:0005789">
    <property type="term" value="C:endoplasmic reticulum membrane"/>
    <property type="evidence" value="ECO:0007669"/>
    <property type="project" value="UniProtKB-SubCell"/>
</dbReference>
<feature type="transmembrane region" description="Helical" evidence="9">
    <location>
        <begin position="242"/>
        <end position="260"/>
    </location>
</feature>
<feature type="transmembrane region" description="Helical" evidence="9">
    <location>
        <begin position="304"/>
        <end position="329"/>
    </location>
</feature>
<dbReference type="EMBL" id="JAWDJX010000005">
    <property type="protein sequence ID" value="KAK3056665.1"/>
    <property type="molecule type" value="Genomic_DNA"/>
</dbReference>
<gene>
    <name evidence="11" type="ORF">LTR09_002458</name>
</gene>
<feature type="transmembrane region" description="Helical" evidence="9">
    <location>
        <begin position="207"/>
        <end position="230"/>
    </location>
</feature>
<dbReference type="InterPro" id="IPR050186">
    <property type="entry name" value="TPT_transporter"/>
</dbReference>
<dbReference type="Pfam" id="PF03151">
    <property type="entry name" value="TPT"/>
    <property type="match status" value="1"/>
</dbReference>
<feature type="compositionally biased region" description="Low complexity" evidence="8">
    <location>
        <begin position="7"/>
        <end position="18"/>
    </location>
</feature>
<evidence type="ECO:0000256" key="7">
    <source>
        <dbReference type="ARBA" id="ARBA00023136"/>
    </source>
</evidence>
<evidence type="ECO:0000256" key="4">
    <source>
        <dbReference type="ARBA" id="ARBA00011182"/>
    </source>
</evidence>
<evidence type="ECO:0000256" key="9">
    <source>
        <dbReference type="SAM" id="Phobius"/>
    </source>
</evidence>
<evidence type="ECO:0000256" key="8">
    <source>
        <dbReference type="SAM" id="MobiDB-lite"/>
    </source>
</evidence>
<evidence type="ECO:0000256" key="2">
    <source>
        <dbReference type="ARBA" id="ARBA00004477"/>
    </source>
</evidence>
<comment type="similarity">
    <text evidence="3">Belongs to the TPT transporter family. SLC35D subfamily.</text>
</comment>
<feature type="transmembrane region" description="Helical" evidence="9">
    <location>
        <begin position="280"/>
        <end position="297"/>
    </location>
</feature>
<feature type="region of interest" description="Disordered" evidence="8">
    <location>
        <begin position="1"/>
        <end position="41"/>
    </location>
</feature>
<feature type="transmembrane region" description="Helical" evidence="9">
    <location>
        <begin position="335"/>
        <end position="352"/>
    </location>
</feature>
<dbReference type="Proteomes" id="UP001271007">
    <property type="component" value="Unassembled WGS sequence"/>
</dbReference>
<keyword evidence="7 9" id="KW-0472">Membrane</keyword>
<keyword evidence="5 9" id="KW-0812">Transmembrane</keyword>
<accession>A0AAJ0LVB1</accession>
<comment type="function">
    <text evidence="1">Involved in the import of GDP-mannose from the cytoplasm into the Golgi lumen.</text>
</comment>
<evidence type="ECO:0000259" key="10">
    <source>
        <dbReference type="Pfam" id="PF03151"/>
    </source>
</evidence>
<sequence length="377" mass="40688">MATTKYSDSIGSSAASFSSEKDFTLRRSEETTSSDSTDSLRKDYGDVEAQKQPTLPVEHQVSLRSKMLFLVAYFLLNLALTLSNKAVLGKARFPWLLTTLHTSSTSIGCFLLFGFNSLELTHLTSRENLTLVAFSFPFTFNIAISNVSLAAVSVPFHQIMRSTCPIATIAIYRTVYSRSYSSATYLSMVPLILGVALATAGDYYCTLAGFTLTLLGVVLSAIKTVATNRLMTGSLTLSAMEVLLRMSPLATIQCVLYAFLTGEVSSFRIAYAEGQFSNSFGTALLANAVIAFTLNMTSFQTNKVAGALTMTVCGNVKQVLTIGLGIVLFNVQVGWLNAVGTVVTILGAVFYSKVELDAKKRRVVAGAAEEGRTRDLL</sequence>
<keyword evidence="6 9" id="KW-1133">Transmembrane helix</keyword>
<feature type="compositionally biased region" description="Basic and acidic residues" evidence="8">
    <location>
        <begin position="19"/>
        <end position="30"/>
    </location>
</feature>
<comment type="subunit">
    <text evidence="4">Homooligomer.</text>
</comment>
<evidence type="ECO:0000256" key="3">
    <source>
        <dbReference type="ARBA" id="ARBA00010425"/>
    </source>
</evidence>
<comment type="subcellular location">
    <subcellularLocation>
        <location evidence="2">Endoplasmic reticulum membrane</location>
        <topology evidence="2">Multi-pass membrane protein</topology>
    </subcellularLocation>
</comment>
<feature type="transmembrane region" description="Helical" evidence="9">
    <location>
        <begin position="95"/>
        <end position="117"/>
    </location>
</feature>
<name>A0AAJ0LVB1_9PEZI</name>
<evidence type="ECO:0000313" key="12">
    <source>
        <dbReference type="Proteomes" id="UP001271007"/>
    </source>
</evidence>
<keyword evidence="12" id="KW-1185">Reference proteome</keyword>
<evidence type="ECO:0000313" key="11">
    <source>
        <dbReference type="EMBL" id="KAK3056665.1"/>
    </source>
</evidence>
<dbReference type="InterPro" id="IPR004853">
    <property type="entry name" value="Sugar_P_trans_dom"/>
</dbReference>
<feature type="transmembrane region" description="Helical" evidence="9">
    <location>
        <begin position="183"/>
        <end position="201"/>
    </location>
</feature>